<evidence type="ECO:0000313" key="2">
    <source>
        <dbReference type="Proteomes" id="UP000321306"/>
    </source>
</evidence>
<gene>
    <name evidence="1" type="ORF">DC3_16580</name>
</gene>
<dbReference type="Proteomes" id="UP000321306">
    <property type="component" value="Unassembled WGS sequence"/>
</dbReference>
<protein>
    <submittedName>
        <fullName evidence="1">Uncharacterized protein</fullName>
    </submittedName>
</protein>
<comment type="caution">
    <text evidence="1">The sequence shown here is derived from an EMBL/GenBank/DDBJ whole genome shotgun (WGS) entry which is preliminary data.</text>
</comment>
<dbReference type="EMBL" id="BJXB01000006">
    <property type="protein sequence ID" value="GEM46023.1"/>
    <property type="molecule type" value="Genomic_DNA"/>
</dbReference>
<reference evidence="1 2" key="1">
    <citation type="submission" date="2019-07" db="EMBL/GenBank/DDBJ databases">
        <title>Whole genome shotgun sequence of Deinococcus cellulosilyticus NBRC 106333.</title>
        <authorList>
            <person name="Hosoyama A."/>
            <person name="Uohara A."/>
            <person name="Ohji S."/>
            <person name="Ichikawa N."/>
        </authorList>
    </citation>
    <scope>NUCLEOTIDE SEQUENCE [LARGE SCALE GENOMIC DNA]</scope>
    <source>
        <strain evidence="1 2">NBRC 106333</strain>
    </source>
</reference>
<dbReference type="AlphaFoldDB" id="A0A511MZL1"/>
<proteinExistence type="predicted"/>
<keyword evidence="2" id="KW-1185">Reference proteome</keyword>
<dbReference type="OrthoDB" id="5500480at2"/>
<sequence>MNTLLDEFIAAPSAAIPHFFNGRALSAEDLKRLYTALDNLDERFALLHGAGIASGLNVTLQSESLKISPGWGFTRLGTPVILESQVILNIKDIFIETDDGEFKNCSEGLFLSDTVQEGRVYILTVTPRERLEGRAPMFGMGGAPGKCNYKDRMPGVVFRLHRWADAEKKLGLIAPSRYQNALAHLCFGTPTDPAQINSTQDDFWTELLPRDPVRDLIPQDEEPLALLHTLASGWMLDEWAVRRTLYPSLLERMNEKQIWSRNHAMVQQYHLQLEQMVKGSGGDPTSLQASDFENAFQFLPPVGILPAHFNTSAQQVLTRSGARRLFHEALCSGEGFEAQQYRFFQTFFLDFSSRWMLFFHSALYPYSNLT</sequence>
<dbReference type="RefSeq" id="WP_146883846.1">
    <property type="nucleotide sequence ID" value="NZ_BJXB01000006.1"/>
</dbReference>
<organism evidence="1 2">
    <name type="scientific">Deinococcus cellulosilyticus (strain DSM 18568 / NBRC 106333 / KACC 11606 / 5516J-15)</name>
    <dbReference type="NCBI Taxonomy" id="1223518"/>
    <lineage>
        <taxon>Bacteria</taxon>
        <taxon>Thermotogati</taxon>
        <taxon>Deinococcota</taxon>
        <taxon>Deinococci</taxon>
        <taxon>Deinococcales</taxon>
        <taxon>Deinococcaceae</taxon>
        <taxon>Deinococcus</taxon>
    </lineage>
</organism>
<name>A0A511MZL1_DEIC1</name>
<accession>A0A511MZL1</accession>
<evidence type="ECO:0000313" key="1">
    <source>
        <dbReference type="EMBL" id="GEM46023.1"/>
    </source>
</evidence>